<evidence type="ECO:0000313" key="3">
    <source>
        <dbReference type="EMBL" id="MFC5642444.1"/>
    </source>
</evidence>
<feature type="domain" description="TIR" evidence="2">
    <location>
        <begin position="1"/>
        <end position="152"/>
    </location>
</feature>
<dbReference type="InterPro" id="IPR035897">
    <property type="entry name" value="Toll_tir_struct_dom_sf"/>
</dbReference>
<dbReference type="Proteomes" id="UP001596066">
    <property type="component" value="Unassembled WGS sequence"/>
</dbReference>
<dbReference type="RefSeq" id="WP_346140666.1">
    <property type="nucleotide sequence ID" value="NZ_BAAAUA010000002.1"/>
</dbReference>
<reference evidence="4" key="1">
    <citation type="journal article" date="2019" name="Int. J. Syst. Evol. Microbiol.">
        <title>The Global Catalogue of Microorganisms (GCM) 10K type strain sequencing project: providing services to taxonomists for standard genome sequencing and annotation.</title>
        <authorList>
            <consortium name="The Broad Institute Genomics Platform"/>
            <consortium name="The Broad Institute Genome Sequencing Center for Infectious Disease"/>
            <person name="Wu L."/>
            <person name="Ma J."/>
        </authorList>
    </citation>
    <scope>NUCLEOTIDE SEQUENCE [LARGE SCALE GENOMIC DNA]</scope>
    <source>
        <strain evidence="4">CGMCC 4.1622</strain>
    </source>
</reference>
<sequence>MPDIFVNYRTNDEDTTATLIERELSRRFGTDRVFRASKSIRIGQAFPQELLTAVRRSSVLLAVIGPRWADARTADGRRALDDPEDWTRREIVEAFESGALVVPVLVGRTTRLDRHDLPDTIAGLADCQYRRFDNRDAESGLRRLGDDLAEAVPRLAEAEEMITRKSAPLDASLPESHRGDGTEVRARDYRHEQSGGIGYVGRDVGSFINHASGQVHTGPGTQNNIVRHGGVEFHGDGSNYVEQGDVSQHFGGRRDREGRRR</sequence>
<dbReference type="InterPro" id="IPR000157">
    <property type="entry name" value="TIR_dom"/>
</dbReference>
<feature type="compositionally biased region" description="Polar residues" evidence="1">
    <location>
        <begin position="210"/>
        <end position="225"/>
    </location>
</feature>
<protein>
    <submittedName>
        <fullName evidence="3">Toll/interleukin-1 receptor domain-containing protein</fullName>
    </submittedName>
</protein>
<keyword evidence="3" id="KW-0675">Receptor</keyword>
<dbReference type="Pfam" id="PF13676">
    <property type="entry name" value="TIR_2"/>
    <property type="match status" value="1"/>
</dbReference>
<evidence type="ECO:0000259" key="2">
    <source>
        <dbReference type="PROSITE" id="PS50104"/>
    </source>
</evidence>
<accession>A0ABW0VCF7</accession>
<dbReference type="EMBL" id="JBHSOC010000019">
    <property type="protein sequence ID" value="MFC5642444.1"/>
    <property type="molecule type" value="Genomic_DNA"/>
</dbReference>
<dbReference type="PROSITE" id="PS50104">
    <property type="entry name" value="TIR"/>
    <property type="match status" value="1"/>
</dbReference>
<dbReference type="Gene3D" id="3.40.50.10140">
    <property type="entry name" value="Toll/interleukin-1 receptor homology (TIR) domain"/>
    <property type="match status" value="1"/>
</dbReference>
<dbReference type="SUPFAM" id="SSF52200">
    <property type="entry name" value="Toll/Interleukin receptor TIR domain"/>
    <property type="match status" value="1"/>
</dbReference>
<gene>
    <name evidence="3" type="ORF">ACFPZF_13930</name>
</gene>
<evidence type="ECO:0000256" key="1">
    <source>
        <dbReference type="SAM" id="MobiDB-lite"/>
    </source>
</evidence>
<organism evidence="3 4">
    <name type="scientific">Kitasatospora cinereorecta</name>
    <dbReference type="NCBI Taxonomy" id="285560"/>
    <lineage>
        <taxon>Bacteria</taxon>
        <taxon>Bacillati</taxon>
        <taxon>Actinomycetota</taxon>
        <taxon>Actinomycetes</taxon>
        <taxon>Kitasatosporales</taxon>
        <taxon>Streptomycetaceae</taxon>
        <taxon>Kitasatospora</taxon>
    </lineage>
</organism>
<comment type="caution">
    <text evidence="3">The sequence shown here is derived from an EMBL/GenBank/DDBJ whole genome shotgun (WGS) entry which is preliminary data.</text>
</comment>
<name>A0ABW0VCF7_9ACTN</name>
<feature type="compositionally biased region" description="Basic and acidic residues" evidence="1">
    <location>
        <begin position="252"/>
        <end position="261"/>
    </location>
</feature>
<keyword evidence="4" id="KW-1185">Reference proteome</keyword>
<proteinExistence type="predicted"/>
<evidence type="ECO:0000313" key="4">
    <source>
        <dbReference type="Proteomes" id="UP001596066"/>
    </source>
</evidence>
<feature type="region of interest" description="Disordered" evidence="1">
    <location>
        <begin position="210"/>
        <end position="261"/>
    </location>
</feature>